<dbReference type="Proteomes" id="UP001221757">
    <property type="component" value="Unassembled WGS sequence"/>
</dbReference>
<dbReference type="AlphaFoldDB" id="A0AAD7G1N8"/>
<feature type="compositionally biased region" description="Pro residues" evidence="1">
    <location>
        <begin position="9"/>
        <end position="18"/>
    </location>
</feature>
<proteinExistence type="predicted"/>
<organism evidence="2 3">
    <name type="scientific">Mycena rosella</name>
    <name type="common">Pink bonnet</name>
    <name type="synonym">Agaricus rosellus</name>
    <dbReference type="NCBI Taxonomy" id="1033263"/>
    <lineage>
        <taxon>Eukaryota</taxon>
        <taxon>Fungi</taxon>
        <taxon>Dikarya</taxon>
        <taxon>Basidiomycota</taxon>
        <taxon>Agaricomycotina</taxon>
        <taxon>Agaricomycetes</taxon>
        <taxon>Agaricomycetidae</taxon>
        <taxon>Agaricales</taxon>
        <taxon>Marasmiineae</taxon>
        <taxon>Mycenaceae</taxon>
        <taxon>Mycena</taxon>
    </lineage>
</organism>
<feature type="compositionally biased region" description="Basic and acidic residues" evidence="1">
    <location>
        <begin position="344"/>
        <end position="356"/>
    </location>
</feature>
<protein>
    <submittedName>
        <fullName evidence="2">Uncharacterized protein</fullName>
    </submittedName>
</protein>
<sequence length="369" mass="39549">MTSHSPLSFPAPLPPSVPVPSTSTSGTGTSSTAPAKPKKPRVGNDAVHLMKAFYEGVSKSPSTVQCRALLEQIHALPGVGNQVFTLDNLRKWFSRYTKIAAQKRASVPADDRNPAYPSLCPVTQRALRAMYNAAAPEARPRLLESWVRSEFYSEMNATQADIRAWLVERIALEAAERTRADAGVDKDVNMDMDIDTDMDGAPPADALRVDTRADAYPYGMPTPSDTTSPEPPYQPYAYHPPTPAASTSASTSASASSRAPSLALKSEPALSPAVPTSPALPYVPTSPVSAPRSVVPLPPVASTSAVPIQPRRTSSAPVLTQSQPAPQPQPEPAPEPSFALRVLEQLKRDMDDEKITPSRNSVPQKLCRI</sequence>
<reference evidence="2" key="1">
    <citation type="submission" date="2023-03" db="EMBL/GenBank/DDBJ databases">
        <title>Massive genome expansion in bonnet fungi (Mycena s.s.) driven by repeated elements and novel gene families across ecological guilds.</title>
        <authorList>
            <consortium name="Lawrence Berkeley National Laboratory"/>
            <person name="Harder C.B."/>
            <person name="Miyauchi S."/>
            <person name="Viragh M."/>
            <person name="Kuo A."/>
            <person name="Thoen E."/>
            <person name="Andreopoulos B."/>
            <person name="Lu D."/>
            <person name="Skrede I."/>
            <person name="Drula E."/>
            <person name="Henrissat B."/>
            <person name="Morin E."/>
            <person name="Kohler A."/>
            <person name="Barry K."/>
            <person name="LaButti K."/>
            <person name="Morin E."/>
            <person name="Salamov A."/>
            <person name="Lipzen A."/>
            <person name="Mereny Z."/>
            <person name="Hegedus B."/>
            <person name="Baldrian P."/>
            <person name="Stursova M."/>
            <person name="Weitz H."/>
            <person name="Taylor A."/>
            <person name="Grigoriev I.V."/>
            <person name="Nagy L.G."/>
            <person name="Martin F."/>
            <person name="Kauserud H."/>
        </authorList>
    </citation>
    <scope>NUCLEOTIDE SEQUENCE</scope>
    <source>
        <strain evidence="2">CBHHK067</strain>
    </source>
</reference>
<feature type="region of interest" description="Disordered" evidence="1">
    <location>
        <begin position="298"/>
        <end position="369"/>
    </location>
</feature>
<keyword evidence="3" id="KW-1185">Reference proteome</keyword>
<evidence type="ECO:0000313" key="2">
    <source>
        <dbReference type="EMBL" id="KAJ7658540.1"/>
    </source>
</evidence>
<feature type="compositionally biased region" description="Low complexity" evidence="1">
    <location>
        <begin position="19"/>
        <end position="34"/>
    </location>
</feature>
<name>A0AAD7G1N8_MYCRO</name>
<feature type="compositionally biased region" description="Polar residues" evidence="1">
    <location>
        <begin position="301"/>
        <end position="320"/>
    </location>
</feature>
<feature type="compositionally biased region" description="Pro residues" evidence="1">
    <location>
        <begin position="229"/>
        <end position="243"/>
    </location>
</feature>
<accession>A0AAD7G1N8</accession>
<feature type="region of interest" description="Disordered" evidence="1">
    <location>
        <begin position="1"/>
        <end position="42"/>
    </location>
</feature>
<evidence type="ECO:0000313" key="3">
    <source>
        <dbReference type="Proteomes" id="UP001221757"/>
    </source>
</evidence>
<dbReference type="EMBL" id="JARKIE010000278">
    <property type="protein sequence ID" value="KAJ7658540.1"/>
    <property type="molecule type" value="Genomic_DNA"/>
</dbReference>
<comment type="caution">
    <text evidence="2">The sequence shown here is derived from an EMBL/GenBank/DDBJ whole genome shotgun (WGS) entry which is preliminary data.</text>
</comment>
<feature type="compositionally biased region" description="Pro residues" evidence="1">
    <location>
        <begin position="325"/>
        <end position="335"/>
    </location>
</feature>
<feature type="region of interest" description="Disordered" evidence="1">
    <location>
        <begin position="214"/>
        <end position="279"/>
    </location>
</feature>
<feature type="compositionally biased region" description="Low complexity" evidence="1">
    <location>
        <begin position="244"/>
        <end position="263"/>
    </location>
</feature>
<evidence type="ECO:0000256" key="1">
    <source>
        <dbReference type="SAM" id="MobiDB-lite"/>
    </source>
</evidence>
<gene>
    <name evidence="2" type="ORF">B0H17DRAFT_346402</name>
</gene>